<dbReference type="Proteomes" id="UP000292003">
    <property type="component" value="Unassembled WGS sequence"/>
</dbReference>
<gene>
    <name evidence="2" type="ORF">EWH70_19235</name>
</gene>
<feature type="chain" id="PRO_5020315354" evidence="1">
    <location>
        <begin position="28"/>
        <end position="92"/>
    </location>
</feature>
<keyword evidence="3" id="KW-1185">Reference proteome</keyword>
<name>A0A4Q7J7S0_9PSEU</name>
<feature type="signal peptide" evidence="1">
    <location>
        <begin position="1"/>
        <end position="27"/>
    </location>
</feature>
<proteinExistence type="predicted"/>
<keyword evidence="1" id="KW-0732">Signal</keyword>
<evidence type="ECO:0000313" key="2">
    <source>
        <dbReference type="EMBL" id="RZQ62403.1"/>
    </source>
</evidence>
<organism evidence="2 3">
    <name type="scientific">Amycolatopsis suaedae</name>
    <dbReference type="NCBI Taxonomy" id="2510978"/>
    <lineage>
        <taxon>Bacteria</taxon>
        <taxon>Bacillati</taxon>
        <taxon>Actinomycetota</taxon>
        <taxon>Actinomycetes</taxon>
        <taxon>Pseudonocardiales</taxon>
        <taxon>Pseudonocardiaceae</taxon>
        <taxon>Amycolatopsis</taxon>
    </lineage>
</organism>
<accession>A0A4Q7J7S0</accession>
<sequence>MRKILGAVASATLAAGLLLGGAGVSQAADCVTAARGCDGSHHPGGSFQHYQSFYASDACDKCQRAAAGISGSHATFCRYISVTRAELYAYRR</sequence>
<dbReference type="RefSeq" id="WP_130476830.1">
    <property type="nucleotide sequence ID" value="NZ_SFCC01000009.1"/>
</dbReference>
<protein>
    <submittedName>
        <fullName evidence="2">Uncharacterized protein</fullName>
    </submittedName>
</protein>
<evidence type="ECO:0000313" key="3">
    <source>
        <dbReference type="Proteomes" id="UP000292003"/>
    </source>
</evidence>
<dbReference type="AlphaFoldDB" id="A0A4Q7J7S0"/>
<comment type="caution">
    <text evidence="2">The sequence shown here is derived from an EMBL/GenBank/DDBJ whole genome shotgun (WGS) entry which is preliminary data.</text>
</comment>
<evidence type="ECO:0000256" key="1">
    <source>
        <dbReference type="SAM" id="SignalP"/>
    </source>
</evidence>
<dbReference type="EMBL" id="SFCC01000009">
    <property type="protein sequence ID" value="RZQ62403.1"/>
    <property type="molecule type" value="Genomic_DNA"/>
</dbReference>
<reference evidence="2 3" key="1">
    <citation type="submission" date="2019-02" db="EMBL/GenBank/DDBJ databases">
        <title>Draft genome sequence of Amycolatopsis sp. 8-3EHSu isolated from roots of Suaeda maritima.</title>
        <authorList>
            <person name="Duangmal K."/>
            <person name="Chantavorakit T."/>
        </authorList>
    </citation>
    <scope>NUCLEOTIDE SEQUENCE [LARGE SCALE GENOMIC DNA]</scope>
    <source>
        <strain evidence="2 3">8-3EHSu</strain>
    </source>
</reference>